<dbReference type="InterPro" id="IPR036186">
    <property type="entry name" value="Serpin_sf"/>
</dbReference>
<evidence type="ECO:0000259" key="6">
    <source>
        <dbReference type="SMART" id="SM00093"/>
    </source>
</evidence>
<dbReference type="SMART" id="SM00093">
    <property type="entry name" value="SERPIN"/>
    <property type="match status" value="1"/>
</dbReference>
<evidence type="ECO:0000313" key="7">
    <source>
        <dbReference type="EnsemblMetazoa" id="ADIR006298-PA"/>
    </source>
</evidence>
<feature type="signal peptide" evidence="5">
    <location>
        <begin position="1"/>
        <end position="25"/>
    </location>
</feature>
<keyword evidence="8" id="KW-1185">Reference proteome</keyword>
<dbReference type="InterPro" id="IPR000215">
    <property type="entry name" value="Serpin_fam"/>
</dbReference>
<dbReference type="Gene3D" id="2.30.39.10">
    <property type="entry name" value="Alpha-1-antitrypsin, domain 1"/>
    <property type="match status" value="2"/>
</dbReference>
<name>A0A182NF76_9DIPT</name>
<dbReference type="EnsemblMetazoa" id="ADIR006298-RA">
    <property type="protein sequence ID" value="ADIR006298-PA"/>
    <property type="gene ID" value="ADIR006298"/>
</dbReference>
<keyword evidence="1" id="KW-0646">Protease inhibitor</keyword>
<dbReference type="GO" id="GO:0005615">
    <property type="term" value="C:extracellular space"/>
    <property type="evidence" value="ECO:0007669"/>
    <property type="project" value="InterPro"/>
</dbReference>
<evidence type="ECO:0000256" key="4">
    <source>
        <dbReference type="SAM" id="MobiDB-lite"/>
    </source>
</evidence>
<reference evidence="8" key="1">
    <citation type="submission" date="2013-03" db="EMBL/GenBank/DDBJ databases">
        <title>The Genome Sequence of Anopheles dirus WRAIR2.</title>
        <authorList>
            <consortium name="The Broad Institute Genomics Platform"/>
            <person name="Neafsey D.E."/>
            <person name="Walton C."/>
            <person name="Walker B."/>
            <person name="Young S.K."/>
            <person name="Zeng Q."/>
            <person name="Gargeya S."/>
            <person name="Fitzgerald M."/>
            <person name="Haas B."/>
            <person name="Abouelleil A."/>
            <person name="Allen A.W."/>
            <person name="Alvarado L."/>
            <person name="Arachchi H.M."/>
            <person name="Berlin A.M."/>
            <person name="Chapman S.B."/>
            <person name="Gainer-Dewar J."/>
            <person name="Goldberg J."/>
            <person name="Griggs A."/>
            <person name="Gujja S."/>
            <person name="Hansen M."/>
            <person name="Howarth C."/>
            <person name="Imamovic A."/>
            <person name="Ireland A."/>
            <person name="Larimer J."/>
            <person name="McCowan C."/>
            <person name="Murphy C."/>
            <person name="Pearson M."/>
            <person name="Poon T.W."/>
            <person name="Priest M."/>
            <person name="Roberts A."/>
            <person name="Saif S."/>
            <person name="Shea T."/>
            <person name="Sisk P."/>
            <person name="Sykes S."/>
            <person name="Wortman J."/>
            <person name="Nusbaum C."/>
            <person name="Birren B."/>
        </authorList>
    </citation>
    <scope>NUCLEOTIDE SEQUENCE [LARGE SCALE GENOMIC DNA]</scope>
    <source>
        <strain evidence="8">WRAIR2</strain>
    </source>
</reference>
<proteinExistence type="inferred from homology"/>
<dbReference type="AlphaFoldDB" id="A0A182NF76"/>
<dbReference type="STRING" id="7168.A0A182NF76"/>
<evidence type="ECO:0000256" key="3">
    <source>
        <dbReference type="RuleBase" id="RU000411"/>
    </source>
</evidence>
<dbReference type="GO" id="GO:0004867">
    <property type="term" value="F:serine-type endopeptidase inhibitor activity"/>
    <property type="evidence" value="ECO:0007669"/>
    <property type="project" value="UniProtKB-KW"/>
</dbReference>
<organism evidence="7 8">
    <name type="scientific">Anopheles dirus</name>
    <dbReference type="NCBI Taxonomy" id="7168"/>
    <lineage>
        <taxon>Eukaryota</taxon>
        <taxon>Metazoa</taxon>
        <taxon>Ecdysozoa</taxon>
        <taxon>Arthropoda</taxon>
        <taxon>Hexapoda</taxon>
        <taxon>Insecta</taxon>
        <taxon>Pterygota</taxon>
        <taxon>Neoptera</taxon>
        <taxon>Endopterygota</taxon>
        <taxon>Diptera</taxon>
        <taxon>Nematocera</taxon>
        <taxon>Culicoidea</taxon>
        <taxon>Culicidae</taxon>
        <taxon>Anophelinae</taxon>
        <taxon>Anopheles</taxon>
    </lineage>
</organism>
<feature type="compositionally biased region" description="Low complexity" evidence="4">
    <location>
        <begin position="31"/>
        <end position="57"/>
    </location>
</feature>
<feature type="region of interest" description="Disordered" evidence="4">
    <location>
        <begin position="31"/>
        <end position="66"/>
    </location>
</feature>
<sequence>MCRRYGGGAAGLLLLLAVVCVTTSGIPTVAGQQQRGGYQQPQQNRRSSNTPAPTRAPTSPPVQQTRLQGHGANFQYNPASAAVTELARSIGSILGQQHKAAVFSPVSIASALSLMLIGAEQQTKSELIHVLGFHQYAKHLDNIHQLYSDMLNDLAKKEFDLVPPPWRTANPCYDPDEEDDADAAAFPLEKDEVSVANAVFVQDQLRLNASFLYYSQRYYNSTAETVPFATNPAKAAAVINDWASRSTHGKIRDILSESVAAEAEMIVASALYFKGLWSEPFEQQATEQKPFFPDGYGRESKPMTTMSTVGCYPYYDARELDAKIVGLSYQGNKSALYIIMPNNSTRQKMQDFQRRLTPAMIGDLVSKMVQRKMYLQLPKMQITNTINLRDVLQRLGLRTIFNRGQSDLSGMVHQAQQIELFQTRFGGAGDPPNGNDTVLFPTDYYYTAPDADTRRGSGGTPLNGNNNINNQNAQAQLVPGVPAPERTTGPQLHVSEFIHRVELDINEKGTEGGAITTSTIFRALPSIHFRVDAPFLLLLGHDETRLPLFYGSIYDPTP</sequence>
<dbReference type="InterPro" id="IPR042178">
    <property type="entry name" value="Serpin_sf_1"/>
</dbReference>
<dbReference type="GO" id="GO:0045861">
    <property type="term" value="P:negative regulation of proteolysis"/>
    <property type="evidence" value="ECO:0007669"/>
    <property type="project" value="UniProtKB-ARBA"/>
</dbReference>
<dbReference type="FunFam" id="2.30.39.10:FF:000035">
    <property type="entry name" value="Serine protease inhibitor (serpin) 16"/>
    <property type="match status" value="1"/>
</dbReference>
<protein>
    <recommendedName>
        <fullName evidence="6">Serpin domain-containing protein</fullName>
    </recommendedName>
</protein>
<dbReference type="SUPFAM" id="SSF56574">
    <property type="entry name" value="Serpins"/>
    <property type="match status" value="1"/>
</dbReference>
<comment type="similarity">
    <text evidence="3">Belongs to the serpin family.</text>
</comment>
<dbReference type="Proteomes" id="UP000075884">
    <property type="component" value="Unassembled WGS sequence"/>
</dbReference>
<evidence type="ECO:0000313" key="8">
    <source>
        <dbReference type="Proteomes" id="UP000075884"/>
    </source>
</evidence>
<dbReference type="InterPro" id="IPR023796">
    <property type="entry name" value="Serpin_dom"/>
</dbReference>
<reference evidence="7" key="2">
    <citation type="submission" date="2020-05" db="UniProtKB">
        <authorList>
            <consortium name="EnsemblMetazoa"/>
        </authorList>
    </citation>
    <scope>IDENTIFICATION</scope>
    <source>
        <strain evidence="7">WRAIR2</strain>
    </source>
</reference>
<feature type="domain" description="Serpin" evidence="6">
    <location>
        <begin position="88"/>
        <end position="556"/>
    </location>
</feature>
<dbReference type="Gene3D" id="3.30.497.10">
    <property type="entry name" value="Antithrombin, subunit I, domain 2"/>
    <property type="match status" value="1"/>
</dbReference>
<dbReference type="PANTHER" id="PTHR11461">
    <property type="entry name" value="SERINE PROTEASE INHIBITOR, SERPIN"/>
    <property type="match status" value="1"/>
</dbReference>
<accession>A0A182NF76</accession>
<evidence type="ECO:0000256" key="2">
    <source>
        <dbReference type="ARBA" id="ARBA00022900"/>
    </source>
</evidence>
<dbReference type="InterPro" id="IPR042185">
    <property type="entry name" value="Serpin_sf_2"/>
</dbReference>
<dbReference type="Pfam" id="PF00079">
    <property type="entry name" value="Serpin"/>
    <property type="match status" value="2"/>
</dbReference>
<evidence type="ECO:0000256" key="5">
    <source>
        <dbReference type="SAM" id="SignalP"/>
    </source>
</evidence>
<evidence type="ECO:0000256" key="1">
    <source>
        <dbReference type="ARBA" id="ARBA00022690"/>
    </source>
</evidence>
<dbReference type="PANTHER" id="PTHR11461:SF342">
    <property type="entry name" value="SERINE PROTEASE INHIBITOR 28DC"/>
    <property type="match status" value="1"/>
</dbReference>
<dbReference type="VEuPathDB" id="VectorBase:ADIR006298"/>
<keyword evidence="2" id="KW-0722">Serine protease inhibitor</keyword>
<dbReference type="CDD" id="cd19597">
    <property type="entry name" value="serpin28D-like_insects"/>
    <property type="match status" value="1"/>
</dbReference>
<feature type="chain" id="PRO_5008129741" description="Serpin domain-containing protein" evidence="5">
    <location>
        <begin position="26"/>
        <end position="558"/>
    </location>
</feature>
<keyword evidence="5" id="KW-0732">Signal</keyword>